<dbReference type="Gene3D" id="1.10.472.80">
    <property type="entry name" value="Ypt/Rab-GAP domain of gyp1p, domain 3"/>
    <property type="match status" value="1"/>
</dbReference>
<comment type="caution">
    <text evidence="8">The sequence shown here is derived from an EMBL/GenBank/DDBJ whole genome shotgun (WGS) entry which is preliminary data.</text>
</comment>
<evidence type="ECO:0000313" key="8">
    <source>
        <dbReference type="EMBL" id="KAL3095305.1"/>
    </source>
</evidence>
<dbReference type="SUPFAM" id="SSF47923">
    <property type="entry name" value="Ypt/Rab-GAP domain of gyp1p"/>
    <property type="match status" value="1"/>
</dbReference>
<feature type="compositionally biased region" description="Basic and acidic residues" evidence="5">
    <location>
        <begin position="491"/>
        <end position="520"/>
    </location>
</feature>
<name>A0ABD2JXQ2_HETSC</name>
<dbReference type="PROSITE" id="PS50086">
    <property type="entry name" value="TBC_RABGAP"/>
    <property type="match status" value="1"/>
</dbReference>
<evidence type="ECO:0000256" key="4">
    <source>
        <dbReference type="ARBA" id="ARBA00023034"/>
    </source>
</evidence>
<evidence type="ECO:0000313" key="9">
    <source>
        <dbReference type="Proteomes" id="UP001620645"/>
    </source>
</evidence>
<dbReference type="CDD" id="cd20788">
    <property type="entry name" value="TBC1D23_C-like"/>
    <property type="match status" value="1"/>
</dbReference>
<evidence type="ECO:0000259" key="6">
    <source>
        <dbReference type="PROSITE" id="PS50086"/>
    </source>
</evidence>
<evidence type="ECO:0000256" key="3">
    <source>
        <dbReference type="ARBA" id="ARBA00022473"/>
    </source>
</evidence>
<keyword evidence="3" id="KW-0217">Developmental protein</keyword>
<dbReference type="EMBL" id="JBICCN010000083">
    <property type="protein sequence ID" value="KAL3095305.1"/>
    <property type="molecule type" value="Genomic_DNA"/>
</dbReference>
<dbReference type="Pfam" id="PF19430">
    <property type="entry name" value="TBC1D23_C"/>
    <property type="match status" value="1"/>
</dbReference>
<dbReference type="AlphaFoldDB" id="A0ABD2JXQ2"/>
<proteinExistence type="predicted"/>
<dbReference type="InterPro" id="IPR035969">
    <property type="entry name" value="Rab-GAP_TBC_sf"/>
</dbReference>
<evidence type="ECO:0000256" key="1">
    <source>
        <dbReference type="ARBA" id="ARBA00004601"/>
    </source>
</evidence>
<feature type="compositionally biased region" description="Polar residues" evidence="5">
    <location>
        <begin position="13"/>
        <end position="23"/>
    </location>
</feature>
<organism evidence="8 9">
    <name type="scientific">Heterodera schachtii</name>
    <name type="common">Sugarbeet cyst nematode worm</name>
    <name type="synonym">Tylenchus schachtii</name>
    <dbReference type="NCBI Taxonomy" id="97005"/>
    <lineage>
        <taxon>Eukaryota</taxon>
        <taxon>Metazoa</taxon>
        <taxon>Ecdysozoa</taxon>
        <taxon>Nematoda</taxon>
        <taxon>Chromadorea</taxon>
        <taxon>Rhabditida</taxon>
        <taxon>Tylenchina</taxon>
        <taxon>Tylenchomorpha</taxon>
        <taxon>Tylenchoidea</taxon>
        <taxon>Heteroderidae</taxon>
        <taxon>Heteroderinae</taxon>
        <taxon>Heterodera</taxon>
    </lineage>
</organism>
<dbReference type="GO" id="GO:0005794">
    <property type="term" value="C:Golgi apparatus"/>
    <property type="evidence" value="ECO:0007669"/>
    <property type="project" value="UniProtKB-SubCell"/>
</dbReference>
<dbReference type="Pfam" id="PF00581">
    <property type="entry name" value="Rhodanese"/>
    <property type="match status" value="1"/>
</dbReference>
<protein>
    <recommendedName>
        <fullName evidence="2">TBC1 domain family member 23</fullName>
    </recommendedName>
</protein>
<gene>
    <name evidence="8" type="ORF">niasHS_007404</name>
</gene>
<dbReference type="Proteomes" id="UP001620645">
    <property type="component" value="Unassembled WGS sequence"/>
</dbReference>
<evidence type="ECO:0000256" key="2">
    <source>
        <dbReference type="ARBA" id="ARBA00014207"/>
    </source>
</evidence>
<keyword evidence="9" id="KW-1185">Reference proteome</keyword>
<dbReference type="PROSITE" id="PS50206">
    <property type="entry name" value="RHODANESE_3"/>
    <property type="match status" value="1"/>
</dbReference>
<feature type="region of interest" description="Disordered" evidence="5">
    <location>
        <begin position="1"/>
        <end position="23"/>
    </location>
</feature>
<dbReference type="Pfam" id="PF00566">
    <property type="entry name" value="RabGAP-TBC"/>
    <property type="match status" value="1"/>
</dbReference>
<feature type="domain" description="Rhodanese" evidence="7">
    <location>
        <begin position="342"/>
        <end position="445"/>
    </location>
</feature>
<evidence type="ECO:0000256" key="5">
    <source>
        <dbReference type="SAM" id="MobiDB-lite"/>
    </source>
</evidence>
<evidence type="ECO:0000259" key="7">
    <source>
        <dbReference type="PROSITE" id="PS50206"/>
    </source>
</evidence>
<dbReference type="InterPro" id="IPR036873">
    <property type="entry name" value="Rhodanese-like_dom_sf"/>
</dbReference>
<dbReference type="PANTHER" id="PTHR13297">
    <property type="entry name" value="TBC1 DOMAIN FAMILY MEMBER 23-RELATED"/>
    <property type="match status" value="1"/>
</dbReference>
<dbReference type="InterPro" id="IPR039755">
    <property type="entry name" value="TBC1D23"/>
</dbReference>
<dbReference type="InterPro" id="IPR000195">
    <property type="entry name" value="Rab-GAP-TBC_dom"/>
</dbReference>
<dbReference type="PANTHER" id="PTHR13297:SF5">
    <property type="entry name" value="TBC1 DOMAIN FAMILY MEMBER 23"/>
    <property type="match status" value="1"/>
</dbReference>
<comment type="subcellular location">
    <subcellularLocation>
        <location evidence="1">Golgi apparatus</location>
        <location evidence="1">trans-Golgi network</location>
    </subcellularLocation>
</comment>
<accession>A0ABD2JXQ2</accession>
<dbReference type="SUPFAM" id="SSF52821">
    <property type="entry name" value="Rhodanese/Cell cycle control phosphatase"/>
    <property type="match status" value="1"/>
</dbReference>
<dbReference type="InterPro" id="IPR045799">
    <property type="entry name" value="TBC1D23_C"/>
</dbReference>
<sequence length="703" mass="80234">MSLPGDSCELTRHNGTPSNQCPSDDSIAVSLPTTKCVKELNNNDNGSSGQCSSNFGNAFQMSSDQLVNLLGVRNKPDPLIDWDNLYNLPQQNLLRRDCRNLVQKIDNPTEKWTVPQLESLMTLYCKRRSVGYESEQCWMDILARLLALPLDHCALFNIFWAITTKYVPKSSKMFDLYRLLLQYHDPRLCSFLDSFKIQPEQFNRDWFCSLLSKDMEAELCWTIWQKYFENGDPFLIFFIALAFTQGVREELLQMKARDDIIALLKSVPGRMVREDVNDLLEICFVHLKLTPISIREDFHCMLFGSNLIDEYAEIPLNRLICLPISVHELYRRAIDVTTLNSTSFGYFVIDTRSQKHFNAGSIPGSYNLSAETLVDDPEKFGYAMDSLMKFKQDNYPNEHICFLGFGTTDDGDHLMNMVIAKFLQQNLEHISFVDGGYRTLHQMLKDGGNLTKLSNHYRRNDCTECKEGGPKEGENGKAMTFLKRLKKSLPKRKESMAPRETVGPRKGTDTEENVKHVSSTDRFGKRYRNVQSVFSINNDDDDEDGTSHGSTDELRKTLGGTTEMVEKGQQLLQWEDVVRKADIGEHFEGEEVMAPPEDRKVPCFIGLSRTHMHIFHKVHGEPGCVSPSLRHSLSSIMRVTSKRRFPEFLTFKFGYELPTGESHINRVHYFILPRAGECAKAVKLAILALKPLATDGEETLSES</sequence>
<dbReference type="InterPro" id="IPR001763">
    <property type="entry name" value="Rhodanese-like_dom"/>
</dbReference>
<keyword evidence="4" id="KW-0333">Golgi apparatus</keyword>
<feature type="domain" description="Rab-GAP TBC" evidence="6">
    <location>
        <begin position="72"/>
        <end position="231"/>
    </location>
</feature>
<dbReference type="Gene3D" id="3.40.250.10">
    <property type="entry name" value="Rhodanese-like domain"/>
    <property type="match status" value="1"/>
</dbReference>
<feature type="region of interest" description="Disordered" evidence="5">
    <location>
        <begin position="488"/>
        <end position="520"/>
    </location>
</feature>
<reference evidence="8 9" key="1">
    <citation type="submission" date="2024-10" db="EMBL/GenBank/DDBJ databases">
        <authorList>
            <person name="Kim D."/>
        </authorList>
    </citation>
    <scope>NUCLEOTIDE SEQUENCE [LARGE SCALE GENOMIC DNA]</scope>
    <source>
        <strain evidence="8">Taebaek</strain>
    </source>
</reference>